<name>A0A166FPI6_9AGAM</name>
<protein>
    <submittedName>
        <fullName evidence="1">Uncharacterized protein</fullName>
    </submittedName>
</protein>
<evidence type="ECO:0000313" key="1">
    <source>
        <dbReference type="EMBL" id="KZT40873.1"/>
    </source>
</evidence>
<organism evidence="1 2">
    <name type="scientific">Sistotremastrum suecicum HHB10207 ss-3</name>
    <dbReference type="NCBI Taxonomy" id="1314776"/>
    <lineage>
        <taxon>Eukaryota</taxon>
        <taxon>Fungi</taxon>
        <taxon>Dikarya</taxon>
        <taxon>Basidiomycota</taxon>
        <taxon>Agaricomycotina</taxon>
        <taxon>Agaricomycetes</taxon>
        <taxon>Sistotremastrales</taxon>
        <taxon>Sistotremastraceae</taxon>
        <taxon>Sistotremastrum</taxon>
    </lineage>
</organism>
<dbReference type="AlphaFoldDB" id="A0A166FPI6"/>
<proteinExistence type="predicted"/>
<accession>A0A166FPI6</accession>
<dbReference type="Proteomes" id="UP000076798">
    <property type="component" value="Unassembled WGS sequence"/>
</dbReference>
<sequence>MLRCPSLAYGYGCVVGCVDAEHIHCGPETACAEYEIWSSVLTKFDPNMTSARIIFISWSARPSPSIDLSAK</sequence>
<gene>
    <name evidence="1" type="ORF">SISSUDRAFT_1043613</name>
</gene>
<reference evidence="1 2" key="1">
    <citation type="journal article" date="2016" name="Mol. Biol. Evol.">
        <title>Comparative Genomics of Early-Diverging Mushroom-Forming Fungi Provides Insights into the Origins of Lignocellulose Decay Capabilities.</title>
        <authorList>
            <person name="Nagy L.G."/>
            <person name="Riley R."/>
            <person name="Tritt A."/>
            <person name="Adam C."/>
            <person name="Daum C."/>
            <person name="Floudas D."/>
            <person name="Sun H."/>
            <person name="Yadav J.S."/>
            <person name="Pangilinan J."/>
            <person name="Larsson K.H."/>
            <person name="Matsuura K."/>
            <person name="Barry K."/>
            <person name="Labutti K."/>
            <person name="Kuo R."/>
            <person name="Ohm R.A."/>
            <person name="Bhattacharya S.S."/>
            <person name="Shirouzu T."/>
            <person name="Yoshinaga Y."/>
            <person name="Martin F.M."/>
            <person name="Grigoriev I.V."/>
            <person name="Hibbett D.S."/>
        </authorList>
    </citation>
    <scope>NUCLEOTIDE SEQUENCE [LARGE SCALE GENOMIC DNA]</scope>
    <source>
        <strain evidence="1 2">HHB10207 ss-3</strain>
    </source>
</reference>
<keyword evidence="2" id="KW-1185">Reference proteome</keyword>
<dbReference type="EMBL" id="KV428027">
    <property type="protein sequence ID" value="KZT40873.1"/>
    <property type="molecule type" value="Genomic_DNA"/>
</dbReference>
<evidence type="ECO:0000313" key="2">
    <source>
        <dbReference type="Proteomes" id="UP000076798"/>
    </source>
</evidence>